<evidence type="ECO:0000313" key="1">
    <source>
        <dbReference type="EMBL" id="HIQ62791.1"/>
    </source>
</evidence>
<reference evidence="1" key="2">
    <citation type="journal article" date="2021" name="PeerJ">
        <title>Extensive microbial diversity within the chicken gut microbiome revealed by metagenomics and culture.</title>
        <authorList>
            <person name="Gilroy R."/>
            <person name="Ravi A."/>
            <person name="Getino M."/>
            <person name="Pursley I."/>
            <person name="Horton D.L."/>
            <person name="Alikhan N.F."/>
            <person name="Baker D."/>
            <person name="Gharbi K."/>
            <person name="Hall N."/>
            <person name="Watson M."/>
            <person name="Adriaenssens E.M."/>
            <person name="Foster-Nyarko E."/>
            <person name="Jarju S."/>
            <person name="Secka A."/>
            <person name="Antonio M."/>
            <person name="Oren A."/>
            <person name="Chaudhuri R.R."/>
            <person name="La Ragione R."/>
            <person name="Hildebrand F."/>
            <person name="Pallen M.J."/>
        </authorList>
    </citation>
    <scope>NUCLEOTIDE SEQUENCE</scope>
    <source>
        <strain evidence="1">ChiHile30-977</strain>
    </source>
</reference>
<dbReference type="NCBIfam" id="NF045650">
    <property type="entry name" value="CD1247_Nterm"/>
    <property type="match status" value="1"/>
</dbReference>
<dbReference type="InterPro" id="IPR054688">
    <property type="entry name" value="CD1247_N"/>
</dbReference>
<protein>
    <submittedName>
        <fullName evidence="1">Uncharacterized protein</fullName>
    </submittedName>
</protein>
<accession>A0A9D0YWR4</accession>
<organism evidence="1 2">
    <name type="scientific">Candidatus Avichristensenella intestinipullorum</name>
    <dbReference type="NCBI Taxonomy" id="2840693"/>
    <lineage>
        <taxon>Bacteria</taxon>
        <taxon>Bacillati</taxon>
        <taxon>Bacillota</taxon>
        <taxon>Clostridia</taxon>
        <taxon>Candidatus Avichristensenella</taxon>
    </lineage>
</organism>
<name>A0A9D0YWR4_9FIRM</name>
<feature type="non-terminal residue" evidence="1">
    <location>
        <position position="76"/>
    </location>
</feature>
<comment type="caution">
    <text evidence="1">The sequence shown here is derived from an EMBL/GenBank/DDBJ whole genome shotgun (WGS) entry which is preliminary data.</text>
</comment>
<dbReference type="Proteomes" id="UP000886819">
    <property type="component" value="Unassembled WGS sequence"/>
</dbReference>
<dbReference type="EMBL" id="DVFI01000063">
    <property type="protein sequence ID" value="HIQ62791.1"/>
    <property type="molecule type" value="Genomic_DNA"/>
</dbReference>
<gene>
    <name evidence="1" type="ORF">IAA66_04285</name>
</gene>
<evidence type="ECO:0000313" key="2">
    <source>
        <dbReference type="Proteomes" id="UP000886819"/>
    </source>
</evidence>
<proteinExistence type="predicted"/>
<dbReference type="AlphaFoldDB" id="A0A9D0YWR4"/>
<sequence length="76" mass="8409">MSNLSDRVSYLKGLAEGMEIGEESKMGKLVLAIIDTLGSVAEAMQQLADDHKELDEYVESIDDDLSEIEEALFDDE</sequence>
<reference evidence="1" key="1">
    <citation type="submission" date="2020-10" db="EMBL/GenBank/DDBJ databases">
        <authorList>
            <person name="Gilroy R."/>
        </authorList>
    </citation>
    <scope>NUCLEOTIDE SEQUENCE</scope>
    <source>
        <strain evidence="1">ChiHile30-977</strain>
    </source>
</reference>